<dbReference type="SUPFAM" id="SSF50249">
    <property type="entry name" value="Nucleic acid-binding proteins"/>
    <property type="match status" value="1"/>
</dbReference>
<gene>
    <name evidence="2" type="ORF">DNU06_10485</name>
</gene>
<evidence type="ECO:0000256" key="1">
    <source>
        <dbReference type="SAM" id="MobiDB-lite"/>
    </source>
</evidence>
<dbReference type="InterPro" id="IPR012340">
    <property type="entry name" value="NA-bd_OB-fold"/>
</dbReference>
<protein>
    <recommendedName>
        <fullName evidence="4">DUF3127 domain-containing protein</fullName>
    </recommendedName>
</protein>
<accession>A0A2W1MYA8</accession>
<dbReference type="AlphaFoldDB" id="A0A2W1MYA8"/>
<dbReference type="Pfam" id="PF11325">
    <property type="entry name" value="DUF3127"/>
    <property type="match status" value="1"/>
</dbReference>
<evidence type="ECO:0000313" key="2">
    <source>
        <dbReference type="EMBL" id="PZE17159.1"/>
    </source>
</evidence>
<dbReference type="OrthoDB" id="598142at2"/>
<evidence type="ECO:0000313" key="3">
    <source>
        <dbReference type="Proteomes" id="UP000249248"/>
    </source>
</evidence>
<sequence>MYTLKGEIKVIGETQNITDSFKKREFVVLDASGQYPQTIMFQAVQDRCDMLNAVKVGDMVEVVFFLRGREWTNPEGVVKYFNSLDAWKINPASEGSSAAPASAENAETFVAEGDDDLPF</sequence>
<evidence type="ECO:0008006" key="4">
    <source>
        <dbReference type="Google" id="ProtNLM"/>
    </source>
</evidence>
<comment type="caution">
    <text evidence="2">The sequence shown here is derived from an EMBL/GenBank/DDBJ whole genome shotgun (WGS) entry which is preliminary data.</text>
</comment>
<feature type="compositionally biased region" description="Low complexity" evidence="1">
    <location>
        <begin position="93"/>
        <end position="107"/>
    </location>
</feature>
<dbReference type="EMBL" id="QKSB01000005">
    <property type="protein sequence ID" value="PZE17159.1"/>
    <property type="molecule type" value="Genomic_DNA"/>
</dbReference>
<dbReference type="InterPro" id="IPR021474">
    <property type="entry name" value="DUF3127"/>
</dbReference>
<dbReference type="RefSeq" id="WP_111063283.1">
    <property type="nucleotide sequence ID" value="NZ_JBHUCU010000008.1"/>
</dbReference>
<feature type="region of interest" description="Disordered" evidence="1">
    <location>
        <begin position="93"/>
        <end position="119"/>
    </location>
</feature>
<organism evidence="2 3">
    <name type="scientific">Putridiphycobacter roseus</name>
    <dbReference type="NCBI Taxonomy" id="2219161"/>
    <lineage>
        <taxon>Bacteria</taxon>
        <taxon>Pseudomonadati</taxon>
        <taxon>Bacteroidota</taxon>
        <taxon>Flavobacteriia</taxon>
        <taxon>Flavobacteriales</taxon>
        <taxon>Crocinitomicaceae</taxon>
        <taxon>Putridiphycobacter</taxon>
    </lineage>
</organism>
<reference evidence="2 3" key="1">
    <citation type="submission" date="2018-06" db="EMBL/GenBank/DDBJ databases">
        <title>The draft genome sequence of Crocinitomix sp. SM1701.</title>
        <authorList>
            <person name="Zhang X."/>
        </authorList>
    </citation>
    <scope>NUCLEOTIDE SEQUENCE [LARGE SCALE GENOMIC DNA]</scope>
    <source>
        <strain evidence="2 3">SM1701</strain>
    </source>
</reference>
<dbReference type="Proteomes" id="UP000249248">
    <property type="component" value="Unassembled WGS sequence"/>
</dbReference>
<proteinExistence type="predicted"/>
<name>A0A2W1MYA8_9FLAO</name>
<keyword evidence="3" id="KW-1185">Reference proteome</keyword>